<accession>A0A174DYI5</accession>
<evidence type="ECO:0000313" key="3">
    <source>
        <dbReference type="Proteomes" id="UP000095409"/>
    </source>
</evidence>
<dbReference type="AlphaFoldDB" id="A0A174DYI5"/>
<keyword evidence="1" id="KW-0812">Transmembrane</keyword>
<evidence type="ECO:0000256" key="1">
    <source>
        <dbReference type="SAM" id="Phobius"/>
    </source>
</evidence>
<gene>
    <name evidence="2" type="ORF">ERS852394_01863</name>
</gene>
<name>A0A174DYI5_9FIRM</name>
<organism evidence="2 3">
    <name type="scientific">Blautia obeum</name>
    <dbReference type="NCBI Taxonomy" id="40520"/>
    <lineage>
        <taxon>Bacteria</taxon>
        <taxon>Bacillati</taxon>
        <taxon>Bacillota</taxon>
        <taxon>Clostridia</taxon>
        <taxon>Lachnospirales</taxon>
        <taxon>Lachnospiraceae</taxon>
        <taxon>Blautia</taxon>
    </lineage>
</organism>
<protein>
    <submittedName>
        <fullName evidence="2">Uncharacterized protein</fullName>
    </submittedName>
</protein>
<keyword evidence="1" id="KW-1133">Transmembrane helix</keyword>
<sequence length="49" mass="5752">MGNSTGSTMYMFGAVIVIYIAGMLLYQGFQWLKKKREQKKDEEFRRGDK</sequence>
<dbReference type="Proteomes" id="UP000095409">
    <property type="component" value="Unassembled WGS sequence"/>
</dbReference>
<keyword evidence="1" id="KW-0472">Membrane</keyword>
<evidence type="ECO:0000313" key="2">
    <source>
        <dbReference type="EMBL" id="CUO29298.1"/>
    </source>
</evidence>
<reference evidence="2 3" key="1">
    <citation type="submission" date="2015-09" db="EMBL/GenBank/DDBJ databases">
        <authorList>
            <consortium name="Pathogen Informatics"/>
        </authorList>
    </citation>
    <scope>NUCLEOTIDE SEQUENCE [LARGE SCALE GENOMIC DNA]</scope>
    <source>
        <strain evidence="2 3">2789STDY5608837</strain>
    </source>
</reference>
<proteinExistence type="predicted"/>
<dbReference type="GeneID" id="79803004"/>
<dbReference type="RefSeq" id="WP_005425507.1">
    <property type="nucleotide sequence ID" value="NZ_CP176627.1"/>
</dbReference>
<feature type="transmembrane region" description="Helical" evidence="1">
    <location>
        <begin position="6"/>
        <end position="26"/>
    </location>
</feature>
<dbReference type="EMBL" id="CYZD01000008">
    <property type="protein sequence ID" value="CUO29298.1"/>
    <property type="molecule type" value="Genomic_DNA"/>
</dbReference>